<gene>
    <name evidence="1" type="ORF">AR686_11095</name>
</gene>
<protein>
    <submittedName>
        <fullName evidence="1">Phytanoyl-CoA dioxygenase</fullName>
    </submittedName>
</protein>
<evidence type="ECO:0000313" key="1">
    <source>
        <dbReference type="EMBL" id="KUJ56137.1"/>
    </source>
</evidence>
<dbReference type="EMBL" id="LMAI01000005">
    <property type="protein sequence ID" value="KUJ56137.1"/>
    <property type="molecule type" value="Genomic_DNA"/>
</dbReference>
<dbReference type="Gene3D" id="2.60.120.620">
    <property type="entry name" value="q2cbj1_9rhob like domain"/>
    <property type="match status" value="1"/>
</dbReference>
<organism evidence="1 2">
    <name type="scientific">Chryseobacterium aquaticum subsp. greenlandense</name>
    <dbReference type="NCBI Taxonomy" id="345663"/>
    <lineage>
        <taxon>Bacteria</taxon>
        <taxon>Pseudomonadati</taxon>
        <taxon>Bacteroidota</taxon>
        <taxon>Flavobacteriia</taxon>
        <taxon>Flavobacteriales</taxon>
        <taxon>Weeksellaceae</taxon>
        <taxon>Chryseobacterium group</taxon>
        <taxon>Chryseobacterium</taxon>
    </lineage>
</organism>
<dbReference type="GO" id="GO:0051213">
    <property type="term" value="F:dioxygenase activity"/>
    <property type="evidence" value="ECO:0007669"/>
    <property type="project" value="UniProtKB-KW"/>
</dbReference>
<keyword evidence="1" id="KW-0223">Dioxygenase</keyword>
<proteinExistence type="predicted"/>
<dbReference type="Proteomes" id="UP000054388">
    <property type="component" value="Unassembled WGS sequence"/>
</dbReference>
<reference evidence="1 2" key="1">
    <citation type="submission" date="2015-10" db="EMBL/GenBank/DDBJ databases">
        <title>Genome sequence of Chryseobacterium greenlandense.</title>
        <authorList>
            <person name="Newman J."/>
            <person name="Fischer K."/>
            <person name="Miller J."/>
        </authorList>
    </citation>
    <scope>NUCLEOTIDE SEQUENCE [LARGE SCALE GENOMIC DNA]</scope>
    <source>
        <strain evidence="1 2">UMB34</strain>
    </source>
</reference>
<comment type="caution">
    <text evidence="1">The sequence shown here is derived from an EMBL/GenBank/DDBJ whole genome shotgun (WGS) entry which is preliminary data.</text>
</comment>
<dbReference type="SUPFAM" id="SSF51197">
    <property type="entry name" value="Clavaminate synthase-like"/>
    <property type="match status" value="1"/>
</dbReference>
<dbReference type="RefSeq" id="WP_059136917.1">
    <property type="nucleotide sequence ID" value="NZ_LMAI01000005.1"/>
</dbReference>
<sequence>MSEILSKKEIEQFIHNGFVRIENAFSKEIADAALDILWNDLPCDRSNPSTWTEPVIRLGMYTQQPFIESLNSKKMHSIFDQLIGKDRWIPCRSVGTFPVRFPSDQEPNDTGKHVDVSFPGNDPGNYFEWRSNLKSKFRALLMLVLYSDVSENDAPTVIYEGSHIDIAKLLMNEGDAGLSFMEITNKLDTLPERKQVYATGKAGTVYLCHPFLVHSGQAHRGAVPKFMAQPPLLLKGELSVSDSTDGYAPVEEAIRLALE</sequence>
<accession>A0A101CH38</accession>
<dbReference type="AlphaFoldDB" id="A0A101CH38"/>
<keyword evidence="1" id="KW-0560">Oxidoreductase</keyword>
<evidence type="ECO:0000313" key="2">
    <source>
        <dbReference type="Proteomes" id="UP000054388"/>
    </source>
</evidence>
<name>A0A101CH38_9FLAO</name>